<sequence>MNWTPEQVIIGTEGCNGVYPFSLEFIRDRDGKALWVGGRYSGGTIDMDYIQP</sequence>
<dbReference type="EMBL" id="FOHS01000006">
    <property type="protein sequence ID" value="SEU03379.1"/>
    <property type="molecule type" value="Genomic_DNA"/>
</dbReference>
<proteinExistence type="predicted"/>
<protein>
    <submittedName>
        <fullName evidence="1">Uncharacterized protein</fullName>
    </submittedName>
</protein>
<keyword evidence="2" id="KW-1185">Reference proteome</keyword>
<name>A0A1I0J146_9BACT</name>
<evidence type="ECO:0000313" key="2">
    <source>
        <dbReference type="Proteomes" id="UP000198697"/>
    </source>
</evidence>
<evidence type="ECO:0000313" key="1">
    <source>
        <dbReference type="EMBL" id="SEU03379.1"/>
    </source>
</evidence>
<dbReference type="AlphaFoldDB" id="A0A1I0J146"/>
<dbReference type="Proteomes" id="UP000198697">
    <property type="component" value="Unassembled WGS sequence"/>
</dbReference>
<gene>
    <name evidence="1" type="ORF">SAMN04487998_3589</name>
</gene>
<accession>A0A1I0J146</accession>
<organism evidence="1 2">
    <name type="scientific">Hymenobacter actinosclerus</name>
    <dbReference type="NCBI Taxonomy" id="82805"/>
    <lineage>
        <taxon>Bacteria</taxon>
        <taxon>Pseudomonadati</taxon>
        <taxon>Bacteroidota</taxon>
        <taxon>Cytophagia</taxon>
        <taxon>Cytophagales</taxon>
        <taxon>Hymenobacteraceae</taxon>
        <taxon>Hymenobacter</taxon>
    </lineage>
</organism>
<reference evidence="2" key="1">
    <citation type="submission" date="2016-10" db="EMBL/GenBank/DDBJ databases">
        <authorList>
            <person name="Varghese N."/>
            <person name="Submissions S."/>
        </authorList>
    </citation>
    <scope>NUCLEOTIDE SEQUENCE [LARGE SCALE GENOMIC DNA]</scope>
    <source>
        <strain evidence="2">DSM 15310</strain>
    </source>
</reference>